<dbReference type="AlphaFoldDB" id="A0A379WBV5"/>
<keyword evidence="3" id="KW-0378">Hydrolase</keyword>
<feature type="compositionally biased region" description="Polar residues" evidence="1">
    <location>
        <begin position="496"/>
        <end position="505"/>
    </location>
</feature>
<feature type="compositionally biased region" description="Basic and acidic residues" evidence="1">
    <location>
        <begin position="481"/>
        <end position="495"/>
    </location>
</feature>
<feature type="region of interest" description="Disordered" evidence="1">
    <location>
        <begin position="420"/>
        <end position="544"/>
    </location>
</feature>
<sequence length="812" mass="90662">MSGINPVFLVRKAKKSSGQKDAVLWCSDDFEAANATLDYLLIKSGAKLKDYFKAVATNFPVVNELPPEGELSLTFCDYYQLAKDNMTWTQIPGVTLPSSEAAAAARQHIVDGVDTETGEVLEDHTENFGNESNSPAQATAPAPELTVVATMPLRHRVLAQYIGEGEYLYHVDASQKKEILRLEMDTDNSYVQNLLLAAENVEAFKKAIEHDIHKIVNAVKKVFPVDGKTPELATVIQFLKTWFETEHIDRGLLVKEWAKGNRVSAIQRTESGANAGGGNKTDRNPDYEHTLDTLDVEIAMATLPMDFNIYELPGSVYRRAKEIVKKKESPFKEWSAALRATSGILDYSRAAIFALIRSAHPEFYHYPGRLQGYINANLTETDHENPTEEALTAARHTPEKDAVEEANRQLAAARGEYVEDISDPNDPRWVHNNYSASNQGEKEDVVPEEKQPAAEPEAVTRNADGTFDVSALFPPPSNQTEKTEARTERDGETPKESNQQETAGDTGQEITTDGGSGTGGDEAGEAADPVENGNFTVPDDIQPGIYYDIPNEAYHAGPGVSKSQLDDIADTPAIYLWRKNAPVDTEKTKSLDTGTAFHCRVLEPEEFSKRFIIAQEFNRRTSAGKEEEKTFLEECARTGRTVLTAEEGRKIELMYQSVMALPLGQWLVESAGYAESSVYWEDPETGILCRCRPDKIIPEFHWIMDVKTTADIQRFRTAYYDYRYHVQDAFYSDGYRAQFGEIPTFVFLVASTTAECGRYPVEIFMMGEDAKLAGQREYRRNLQTLAECLNNDEWPAIKTLSLPRWAKENANA</sequence>
<dbReference type="Pfam" id="PF12684">
    <property type="entry name" value="DUF3799"/>
    <property type="match status" value="1"/>
</dbReference>
<dbReference type="Proteomes" id="UP000255509">
    <property type="component" value="Unassembled WGS sequence"/>
</dbReference>
<dbReference type="InterPro" id="IPR010584">
    <property type="entry name" value="ExoDNase_VIII"/>
</dbReference>
<dbReference type="Gene3D" id="3.90.320.10">
    <property type="match status" value="1"/>
</dbReference>
<dbReference type="EC" id="3.1.11.-" evidence="3"/>
<feature type="compositionally biased region" description="Basic and acidic residues" evidence="1">
    <location>
        <begin position="440"/>
        <end position="452"/>
    </location>
</feature>
<reference evidence="3 4" key="1">
    <citation type="submission" date="2018-06" db="EMBL/GenBank/DDBJ databases">
        <authorList>
            <consortium name="Pathogen Informatics"/>
            <person name="Doyle S."/>
        </authorList>
    </citation>
    <scope>NUCLEOTIDE SEQUENCE [LARGE SCALE GENOMIC DNA]</scope>
    <source>
        <strain evidence="3 4">NCTC8258</strain>
    </source>
</reference>
<dbReference type="InterPro" id="IPR011604">
    <property type="entry name" value="PDDEXK-like_dom_sf"/>
</dbReference>
<evidence type="ECO:0000313" key="4">
    <source>
        <dbReference type="Proteomes" id="UP000255509"/>
    </source>
</evidence>
<gene>
    <name evidence="3" type="primary">recE_6</name>
    <name evidence="3" type="ORF">NCTC8258_03992</name>
</gene>
<evidence type="ECO:0000313" key="3">
    <source>
        <dbReference type="EMBL" id="SUH16236.1"/>
    </source>
</evidence>
<accession>A0A379WBV5</accession>
<name>A0A379WBV5_SALET</name>
<dbReference type="Pfam" id="PF06630">
    <property type="entry name" value="Exonuc_VIII"/>
    <property type="match status" value="1"/>
</dbReference>
<evidence type="ECO:0000259" key="2">
    <source>
        <dbReference type="Pfam" id="PF12684"/>
    </source>
</evidence>
<dbReference type="GO" id="GO:0051908">
    <property type="term" value="F:double-stranded DNA 5'-3' DNA exonuclease activity"/>
    <property type="evidence" value="ECO:0007669"/>
    <property type="project" value="InterPro"/>
</dbReference>
<dbReference type="InterPro" id="IPR024432">
    <property type="entry name" value="Put_RecE_PDDEXK-like_dom"/>
</dbReference>
<evidence type="ECO:0000256" key="1">
    <source>
        <dbReference type="SAM" id="MobiDB-lite"/>
    </source>
</evidence>
<feature type="domain" description="Putative exodeoxyribonuclease 8 PDDEXK-like" evidence="2">
    <location>
        <begin position="561"/>
        <end position="796"/>
    </location>
</feature>
<dbReference type="EMBL" id="UGXS01000004">
    <property type="protein sequence ID" value="SUH16236.1"/>
    <property type="molecule type" value="Genomic_DNA"/>
</dbReference>
<proteinExistence type="predicted"/>
<protein>
    <submittedName>
        <fullName evidence="3">Exodeoxyribonuclease</fullName>
        <ecNumber evidence="3">3.1.11.-</ecNumber>
    </submittedName>
</protein>
<organism evidence="3 4">
    <name type="scientific">Salmonella enterica I</name>
    <dbReference type="NCBI Taxonomy" id="59201"/>
    <lineage>
        <taxon>Bacteria</taxon>
        <taxon>Pseudomonadati</taxon>
        <taxon>Pseudomonadota</taxon>
        <taxon>Gammaproteobacteria</taxon>
        <taxon>Enterobacterales</taxon>
        <taxon>Enterobacteriaceae</taxon>
        <taxon>Salmonella</taxon>
    </lineage>
</organism>